<gene>
    <name evidence="2" type="ORF">SDC9_108648</name>
</gene>
<name>A0A645B9U1_9ZZZZ</name>
<evidence type="ECO:0000256" key="1">
    <source>
        <dbReference type="SAM" id="MobiDB-lite"/>
    </source>
</evidence>
<organism evidence="2">
    <name type="scientific">bioreactor metagenome</name>
    <dbReference type="NCBI Taxonomy" id="1076179"/>
    <lineage>
        <taxon>unclassified sequences</taxon>
        <taxon>metagenomes</taxon>
        <taxon>ecological metagenomes</taxon>
    </lineage>
</organism>
<feature type="region of interest" description="Disordered" evidence="1">
    <location>
        <begin position="1"/>
        <end position="26"/>
    </location>
</feature>
<comment type="caution">
    <text evidence="2">The sequence shown here is derived from an EMBL/GenBank/DDBJ whole genome shotgun (WGS) entry which is preliminary data.</text>
</comment>
<feature type="region of interest" description="Disordered" evidence="1">
    <location>
        <begin position="110"/>
        <end position="142"/>
    </location>
</feature>
<evidence type="ECO:0000313" key="2">
    <source>
        <dbReference type="EMBL" id="MPM61788.1"/>
    </source>
</evidence>
<sequence>MTKDGTNRGGARPGAGRKKKTPEGTYEHATFTAEQLKELTDSPHVAYVSSKTVSFTKAFKTTAWQRYCDGIDPVQIFADAGLNIETLGKSRILGFFKILREAKAKGLPFTEGNEPYPSDAKKTYSFPTPPRRANRGRPPVMSDTEINKLATKVAYMSQELEFIKKIILAEKKEN</sequence>
<dbReference type="Pfam" id="PF20310">
    <property type="entry name" value="HTH_Tnp_2"/>
    <property type="match status" value="1"/>
</dbReference>
<dbReference type="EMBL" id="VSSQ01018524">
    <property type="protein sequence ID" value="MPM61788.1"/>
    <property type="molecule type" value="Genomic_DNA"/>
</dbReference>
<dbReference type="InterPro" id="IPR046929">
    <property type="entry name" value="HTH_Tnp"/>
</dbReference>
<proteinExistence type="predicted"/>
<reference evidence="2" key="1">
    <citation type="submission" date="2019-08" db="EMBL/GenBank/DDBJ databases">
        <authorList>
            <person name="Kucharzyk K."/>
            <person name="Murdoch R.W."/>
            <person name="Higgins S."/>
            <person name="Loffler F."/>
        </authorList>
    </citation>
    <scope>NUCLEOTIDE SEQUENCE</scope>
</reference>
<protein>
    <submittedName>
        <fullName evidence="2">Uncharacterized protein</fullName>
    </submittedName>
</protein>
<dbReference type="AlphaFoldDB" id="A0A645B9U1"/>
<accession>A0A645B9U1</accession>